<dbReference type="KEGG" id="mpp:MICPUCDRAFT_59732"/>
<keyword evidence="2 8" id="KW-0863">Zinc-finger</keyword>
<dbReference type="Proteomes" id="UP000001876">
    <property type="component" value="Unassembled WGS sequence"/>
</dbReference>
<dbReference type="AlphaFoldDB" id="C1MWE1"/>
<dbReference type="SUPFAM" id="SSF57716">
    <property type="entry name" value="Glucocorticoid receptor-like (DNA-binding domain)"/>
    <property type="match status" value="1"/>
</dbReference>
<dbReference type="PANTHER" id="PTHR47172">
    <property type="entry name" value="OS01G0976800 PROTEIN"/>
    <property type="match status" value="1"/>
</dbReference>
<evidence type="ECO:0000313" key="12">
    <source>
        <dbReference type="Proteomes" id="UP000001876"/>
    </source>
</evidence>
<dbReference type="GO" id="GO:0043565">
    <property type="term" value="F:sequence-specific DNA binding"/>
    <property type="evidence" value="ECO:0007669"/>
    <property type="project" value="InterPro"/>
</dbReference>
<dbReference type="PROSITE" id="PS00344">
    <property type="entry name" value="GATA_ZN_FINGER_1"/>
    <property type="match status" value="1"/>
</dbReference>
<evidence type="ECO:0000256" key="8">
    <source>
        <dbReference type="PROSITE-ProRule" id="PRU00094"/>
    </source>
</evidence>
<comment type="function">
    <text evidence="7">Transcriptional regulator that specifically binds 5'-GATA-3' or 5'-GAT-3' motifs within gene promoters.</text>
</comment>
<dbReference type="SUPFAM" id="SSF46785">
    <property type="entry name" value="Winged helix' DNA-binding domain"/>
    <property type="match status" value="1"/>
</dbReference>
<dbReference type="Gene3D" id="1.10.10.10">
    <property type="entry name" value="Winged helix-like DNA-binding domain superfamily/Winged helix DNA-binding domain"/>
    <property type="match status" value="1"/>
</dbReference>
<evidence type="ECO:0000256" key="4">
    <source>
        <dbReference type="ARBA" id="ARBA00023015"/>
    </source>
</evidence>
<dbReference type="InterPro" id="IPR036390">
    <property type="entry name" value="WH_DNA-bd_sf"/>
</dbReference>
<dbReference type="GO" id="GO:0008270">
    <property type="term" value="F:zinc ion binding"/>
    <property type="evidence" value="ECO:0007669"/>
    <property type="project" value="UniProtKB-KW"/>
</dbReference>
<dbReference type="eggNOG" id="KOG1601">
    <property type="taxonomic scope" value="Eukaryota"/>
</dbReference>
<dbReference type="PROSITE" id="PS50114">
    <property type="entry name" value="GATA_ZN_FINGER_2"/>
    <property type="match status" value="1"/>
</dbReference>
<gene>
    <name evidence="11" type="ORF">MICPUCDRAFT_59732</name>
</gene>
<keyword evidence="3" id="KW-0862">Zinc</keyword>
<evidence type="ECO:0000256" key="9">
    <source>
        <dbReference type="SAM" id="MobiDB-lite"/>
    </source>
</evidence>
<evidence type="ECO:0000313" key="11">
    <source>
        <dbReference type="EMBL" id="EEH56151.1"/>
    </source>
</evidence>
<evidence type="ECO:0000256" key="5">
    <source>
        <dbReference type="ARBA" id="ARBA00023163"/>
    </source>
</evidence>
<feature type="domain" description="GATA-type" evidence="10">
    <location>
        <begin position="107"/>
        <end position="140"/>
    </location>
</feature>
<dbReference type="Pfam" id="PF11625">
    <property type="entry name" value="DUF3253"/>
    <property type="match status" value="1"/>
</dbReference>
<evidence type="ECO:0000256" key="2">
    <source>
        <dbReference type="ARBA" id="ARBA00022771"/>
    </source>
</evidence>
<dbReference type="STRING" id="564608.C1MWE1"/>
<dbReference type="Pfam" id="PF00320">
    <property type="entry name" value="GATA"/>
    <property type="match status" value="1"/>
</dbReference>
<dbReference type="GO" id="GO:0006355">
    <property type="term" value="P:regulation of DNA-templated transcription"/>
    <property type="evidence" value="ECO:0007669"/>
    <property type="project" value="InterPro"/>
</dbReference>
<sequence length="175" mass="17792">MEARSIHWSPYDRATRREARALADAGTVEITRGGDVVYDGKAKTGEWSGPVRLRLAATTTTTSTAGEGGGGGKAGARDEGGGGGGGGGGEKKRRDGAAAASPTPVAKRRRLGCAQCRAAKTPQWRTGPEGPKTLCNACGIAFLKARKAEAKEEEEDAPPPATADDDAKAGADGAE</sequence>
<evidence type="ECO:0000256" key="1">
    <source>
        <dbReference type="ARBA" id="ARBA00022723"/>
    </source>
</evidence>
<dbReference type="InterPro" id="IPR036388">
    <property type="entry name" value="WH-like_DNA-bd_sf"/>
</dbReference>
<dbReference type="GeneID" id="9685637"/>
<keyword evidence="1" id="KW-0479">Metal-binding</keyword>
<protein>
    <submittedName>
        <fullName evidence="11">Predicted protein</fullName>
    </submittedName>
</protein>
<dbReference type="InterPro" id="IPR021660">
    <property type="entry name" value="DUF3253"/>
</dbReference>
<dbReference type="SMART" id="SM00401">
    <property type="entry name" value="ZnF_GATA"/>
    <property type="match status" value="1"/>
</dbReference>
<dbReference type="OrthoDB" id="568328at2759"/>
<name>C1MWE1_MICPC</name>
<evidence type="ECO:0000256" key="6">
    <source>
        <dbReference type="ARBA" id="ARBA00024019"/>
    </source>
</evidence>
<evidence type="ECO:0000256" key="3">
    <source>
        <dbReference type="ARBA" id="ARBA00022833"/>
    </source>
</evidence>
<dbReference type="PANTHER" id="PTHR47172:SF24">
    <property type="entry name" value="GATA ZINC FINGER DOMAIN-CONTAINING PROTEIN 14-RELATED"/>
    <property type="match status" value="1"/>
</dbReference>
<dbReference type="InterPro" id="IPR000679">
    <property type="entry name" value="Znf_GATA"/>
</dbReference>
<keyword evidence="12" id="KW-1185">Reference proteome</keyword>
<comment type="similarity">
    <text evidence="6">Belongs to the type IV zinc-finger family. Class B subfamily.</text>
</comment>
<evidence type="ECO:0000259" key="10">
    <source>
        <dbReference type="PROSITE" id="PS50114"/>
    </source>
</evidence>
<dbReference type="CDD" id="cd00202">
    <property type="entry name" value="ZnF_GATA"/>
    <property type="match status" value="1"/>
</dbReference>
<evidence type="ECO:0000256" key="7">
    <source>
        <dbReference type="ARBA" id="ARBA00037539"/>
    </source>
</evidence>
<reference evidence="11 12" key="1">
    <citation type="journal article" date="2009" name="Science">
        <title>Green evolution and dynamic adaptations revealed by genomes of the marine picoeukaryotes Micromonas.</title>
        <authorList>
            <person name="Worden A.Z."/>
            <person name="Lee J.H."/>
            <person name="Mock T."/>
            <person name="Rouze P."/>
            <person name="Simmons M.P."/>
            <person name="Aerts A.L."/>
            <person name="Allen A.E."/>
            <person name="Cuvelier M.L."/>
            <person name="Derelle E."/>
            <person name="Everett M.V."/>
            <person name="Foulon E."/>
            <person name="Grimwood J."/>
            <person name="Gundlach H."/>
            <person name="Henrissat B."/>
            <person name="Napoli C."/>
            <person name="McDonald S.M."/>
            <person name="Parker M.S."/>
            <person name="Rombauts S."/>
            <person name="Salamov A."/>
            <person name="Von Dassow P."/>
            <person name="Badger J.H."/>
            <person name="Coutinho P.M."/>
            <person name="Demir E."/>
            <person name="Dubchak I."/>
            <person name="Gentemann C."/>
            <person name="Eikrem W."/>
            <person name="Gready J.E."/>
            <person name="John U."/>
            <person name="Lanier W."/>
            <person name="Lindquist E.A."/>
            <person name="Lucas S."/>
            <person name="Mayer K.F."/>
            <person name="Moreau H."/>
            <person name="Not F."/>
            <person name="Otillar R."/>
            <person name="Panaud O."/>
            <person name="Pangilinan J."/>
            <person name="Paulsen I."/>
            <person name="Piegu B."/>
            <person name="Poliakov A."/>
            <person name="Robbens S."/>
            <person name="Schmutz J."/>
            <person name="Toulza E."/>
            <person name="Wyss T."/>
            <person name="Zelensky A."/>
            <person name="Zhou K."/>
            <person name="Armbrust E.V."/>
            <person name="Bhattacharya D."/>
            <person name="Goodenough U.W."/>
            <person name="Van de Peer Y."/>
            <person name="Grigoriev I.V."/>
        </authorList>
    </citation>
    <scope>NUCLEOTIDE SEQUENCE [LARGE SCALE GENOMIC DNA]</scope>
    <source>
        <strain evidence="11 12">CCMP1545</strain>
    </source>
</reference>
<keyword evidence="4" id="KW-0805">Transcription regulation</keyword>
<feature type="region of interest" description="Disordered" evidence="9">
    <location>
        <begin position="147"/>
        <end position="175"/>
    </location>
</feature>
<dbReference type="RefSeq" id="XP_003060199.1">
    <property type="nucleotide sequence ID" value="XM_003060153.1"/>
</dbReference>
<feature type="region of interest" description="Disordered" evidence="9">
    <location>
        <begin position="59"/>
        <end position="111"/>
    </location>
</feature>
<proteinExistence type="inferred from homology"/>
<dbReference type="Gene3D" id="3.30.50.10">
    <property type="entry name" value="Erythroid Transcription Factor GATA-1, subunit A"/>
    <property type="match status" value="1"/>
</dbReference>
<accession>C1MWE1</accession>
<dbReference type="InterPro" id="IPR013088">
    <property type="entry name" value="Znf_NHR/GATA"/>
</dbReference>
<dbReference type="EMBL" id="GG663741">
    <property type="protein sequence ID" value="EEH56151.1"/>
    <property type="molecule type" value="Genomic_DNA"/>
</dbReference>
<keyword evidence="5" id="KW-0804">Transcription</keyword>
<organism evidence="12">
    <name type="scientific">Micromonas pusilla (strain CCMP1545)</name>
    <name type="common">Picoplanktonic green alga</name>
    <dbReference type="NCBI Taxonomy" id="564608"/>
    <lineage>
        <taxon>Eukaryota</taxon>
        <taxon>Viridiplantae</taxon>
        <taxon>Chlorophyta</taxon>
        <taxon>Mamiellophyceae</taxon>
        <taxon>Mamiellales</taxon>
        <taxon>Mamiellaceae</taxon>
        <taxon>Micromonas</taxon>
    </lineage>
</organism>